<dbReference type="AlphaFoldDB" id="A0A1J4KN08"/>
<dbReference type="VEuPathDB" id="TrichDB:TRFO_19827"/>
<dbReference type="InterPro" id="IPR036388">
    <property type="entry name" value="WH-like_DNA-bd_sf"/>
</dbReference>
<evidence type="ECO:0000313" key="2">
    <source>
        <dbReference type="EMBL" id="OHT10773.1"/>
    </source>
</evidence>
<dbReference type="EMBL" id="MLAK01000602">
    <property type="protein sequence ID" value="OHT10773.1"/>
    <property type="molecule type" value="Genomic_DNA"/>
</dbReference>
<feature type="domain" description="Initiator binding" evidence="1">
    <location>
        <begin position="13"/>
        <end position="80"/>
    </location>
</feature>
<dbReference type="Gene3D" id="1.10.10.10">
    <property type="entry name" value="Winged helix-like DNA-binding domain superfamily/Winged helix DNA-binding domain"/>
    <property type="match status" value="1"/>
</dbReference>
<accession>A0A1J4KN08</accession>
<sequence>MCTLTKQSLAELKQPFPERLIQNLQDSDNHPENIPRNGVAWINNHEFIINTTLFANSLGIKKNSVNLNLRSHGIERVRTKYQDPINKLPDGTHWAVCRDKNGLFSRETKLEQAAATLKWMNPKKRKTEKTNSILASSQNANPVKKEYIIPTINLSNDSLLSKVEESDFENVSSPDINFSSSPEKLDEIEPFTEYSREIFFGFERDEIKNDQHEFPFLTINLMEQQGSFEENWDLMFEI</sequence>
<dbReference type="GeneID" id="94835730"/>
<dbReference type="InterPro" id="IPR018845">
    <property type="entry name" value="Initiator-bd"/>
</dbReference>
<dbReference type="RefSeq" id="XP_068363909.1">
    <property type="nucleotide sequence ID" value="XM_068501026.1"/>
</dbReference>
<reference evidence="2" key="1">
    <citation type="submission" date="2016-10" db="EMBL/GenBank/DDBJ databases">
        <authorList>
            <person name="Benchimol M."/>
            <person name="Almeida L.G."/>
            <person name="Vasconcelos A.T."/>
            <person name="Perreira-Neves A."/>
            <person name="Rosa I.A."/>
            <person name="Tasca T."/>
            <person name="Bogo M.R."/>
            <person name="de Souza W."/>
        </authorList>
    </citation>
    <scope>NUCLEOTIDE SEQUENCE [LARGE SCALE GENOMIC DNA]</scope>
    <source>
        <strain evidence="2">K</strain>
    </source>
</reference>
<protein>
    <recommendedName>
        <fullName evidence="1">Initiator binding domain-containing protein</fullName>
    </recommendedName>
</protein>
<dbReference type="Pfam" id="PF10416">
    <property type="entry name" value="IBD"/>
    <property type="match status" value="1"/>
</dbReference>
<evidence type="ECO:0000313" key="3">
    <source>
        <dbReference type="Proteomes" id="UP000179807"/>
    </source>
</evidence>
<name>A0A1J4KN08_9EUKA</name>
<organism evidence="2 3">
    <name type="scientific">Tritrichomonas foetus</name>
    <dbReference type="NCBI Taxonomy" id="1144522"/>
    <lineage>
        <taxon>Eukaryota</taxon>
        <taxon>Metamonada</taxon>
        <taxon>Parabasalia</taxon>
        <taxon>Tritrichomonadida</taxon>
        <taxon>Tritrichomonadidae</taxon>
        <taxon>Tritrichomonas</taxon>
    </lineage>
</organism>
<comment type="caution">
    <text evidence="2">The sequence shown here is derived from an EMBL/GenBank/DDBJ whole genome shotgun (WGS) entry which is preliminary data.</text>
</comment>
<proteinExistence type="predicted"/>
<keyword evidence="3" id="KW-1185">Reference proteome</keyword>
<dbReference type="Proteomes" id="UP000179807">
    <property type="component" value="Unassembled WGS sequence"/>
</dbReference>
<gene>
    <name evidence="2" type="ORF">TRFO_19827</name>
</gene>
<evidence type="ECO:0000259" key="1">
    <source>
        <dbReference type="Pfam" id="PF10416"/>
    </source>
</evidence>